<feature type="region of interest" description="Disordered" evidence="1">
    <location>
        <begin position="1"/>
        <end position="54"/>
    </location>
</feature>
<keyword evidence="3" id="KW-1185">Reference proteome</keyword>
<proteinExistence type="predicted"/>
<organism evidence="2 3">
    <name type="scientific">Pararge aegeria aegeria</name>
    <dbReference type="NCBI Taxonomy" id="348720"/>
    <lineage>
        <taxon>Eukaryota</taxon>
        <taxon>Metazoa</taxon>
        <taxon>Ecdysozoa</taxon>
        <taxon>Arthropoda</taxon>
        <taxon>Hexapoda</taxon>
        <taxon>Insecta</taxon>
        <taxon>Pterygota</taxon>
        <taxon>Neoptera</taxon>
        <taxon>Endopterygota</taxon>
        <taxon>Lepidoptera</taxon>
        <taxon>Glossata</taxon>
        <taxon>Ditrysia</taxon>
        <taxon>Papilionoidea</taxon>
        <taxon>Nymphalidae</taxon>
        <taxon>Satyrinae</taxon>
        <taxon>Satyrini</taxon>
        <taxon>Parargina</taxon>
        <taxon>Pararge</taxon>
    </lineage>
</organism>
<protein>
    <submittedName>
        <fullName evidence="2">Jg18257 protein</fullName>
    </submittedName>
</protein>
<dbReference type="Proteomes" id="UP000838756">
    <property type="component" value="Unassembled WGS sequence"/>
</dbReference>
<dbReference type="EMBL" id="CAKXAJ010026167">
    <property type="protein sequence ID" value="CAH2260540.1"/>
    <property type="molecule type" value="Genomic_DNA"/>
</dbReference>
<gene>
    <name evidence="2" type="primary">jg18257</name>
    <name evidence="2" type="ORF">PAEG_LOCUS23748</name>
</gene>
<evidence type="ECO:0000313" key="3">
    <source>
        <dbReference type="Proteomes" id="UP000838756"/>
    </source>
</evidence>
<sequence>MGGAKFLENRTLGSQGAGMTPPEQKAQLVDPQRVGQTTSSKSLGAAGNKRPRTMEFRTLCKRPLSSSVRKLVVYVNDVNEVDSIFHKIIQQWNTEMMLGNRNKQRNYF</sequence>
<comment type="caution">
    <text evidence="2">The sequence shown here is derived from an EMBL/GenBank/DDBJ whole genome shotgun (WGS) entry which is preliminary data.</text>
</comment>
<accession>A0A8S4SJ71</accession>
<reference evidence="2" key="1">
    <citation type="submission" date="2022-03" db="EMBL/GenBank/DDBJ databases">
        <authorList>
            <person name="Lindestad O."/>
        </authorList>
    </citation>
    <scope>NUCLEOTIDE SEQUENCE</scope>
</reference>
<evidence type="ECO:0000313" key="2">
    <source>
        <dbReference type="EMBL" id="CAH2260540.1"/>
    </source>
</evidence>
<dbReference type="AlphaFoldDB" id="A0A8S4SJ71"/>
<evidence type="ECO:0000256" key="1">
    <source>
        <dbReference type="SAM" id="MobiDB-lite"/>
    </source>
</evidence>
<name>A0A8S4SJ71_9NEOP</name>